<reference evidence="2 3" key="1">
    <citation type="submission" date="2017-10" db="EMBL/GenBank/DDBJ databases">
        <title>Sequencing the genomes of 1000 actinobacteria strains.</title>
        <authorList>
            <person name="Klenk H.-P."/>
        </authorList>
    </citation>
    <scope>NUCLEOTIDE SEQUENCE [LARGE SCALE GENOMIC DNA]</scope>
    <source>
        <strain evidence="2 3">DSM 21574</strain>
    </source>
</reference>
<gene>
    <name evidence="2" type="ORF">ATL41_2591</name>
</gene>
<dbReference type="InterPro" id="IPR047808">
    <property type="entry name" value="CueP-like"/>
</dbReference>
<keyword evidence="3" id="KW-1185">Reference proteome</keyword>
<name>A0A2A9EFW0_9MICO</name>
<evidence type="ECO:0008006" key="4">
    <source>
        <dbReference type="Google" id="ProtNLM"/>
    </source>
</evidence>
<feature type="chain" id="PRO_5038470755" description="Secreted protein" evidence="1">
    <location>
        <begin position="31"/>
        <end position="207"/>
    </location>
</feature>
<evidence type="ECO:0000313" key="2">
    <source>
        <dbReference type="EMBL" id="PFG37814.1"/>
    </source>
</evidence>
<dbReference type="AlphaFoldDB" id="A0A2A9EFW0"/>
<dbReference type="PROSITE" id="PS51318">
    <property type="entry name" value="TAT"/>
    <property type="match status" value="1"/>
</dbReference>
<dbReference type="Gene3D" id="2.60.40.3700">
    <property type="match status" value="1"/>
</dbReference>
<dbReference type="Proteomes" id="UP000221394">
    <property type="component" value="Unassembled WGS sequence"/>
</dbReference>
<evidence type="ECO:0000256" key="1">
    <source>
        <dbReference type="SAM" id="SignalP"/>
    </source>
</evidence>
<comment type="caution">
    <text evidence="2">The sequence shown here is derived from an EMBL/GenBank/DDBJ whole genome shotgun (WGS) entry which is preliminary data.</text>
</comment>
<dbReference type="InterPro" id="IPR006311">
    <property type="entry name" value="TAT_signal"/>
</dbReference>
<sequence length="207" mass="22181">MPYLAMPYAATPRRRILATAALLASGLAFAGCASPNPSPAPSSTSSPATSILSEHGLDGLDARAVVDRLDAMAVADRPADLMASVRPDVLILTDDQDRETRLPMPEDQVYVSVAPYRDETHDCYFHSLTTCRGEMANEDVQVVLTSADGTVVLDETRTTYDNGFMGFWLPRDFSGELVVSQDGVSGSAKISTTSVEDPTCVTTMQLT</sequence>
<evidence type="ECO:0000313" key="3">
    <source>
        <dbReference type="Proteomes" id="UP000221394"/>
    </source>
</evidence>
<organism evidence="2 3">
    <name type="scientific">Flavimobilis soli</name>
    <dbReference type="NCBI Taxonomy" id="442709"/>
    <lineage>
        <taxon>Bacteria</taxon>
        <taxon>Bacillati</taxon>
        <taxon>Actinomycetota</taxon>
        <taxon>Actinomycetes</taxon>
        <taxon>Micrococcales</taxon>
        <taxon>Jonesiaceae</taxon>
        <taxon>Flavimobilis</taxon>
    </lineage>
</organism>
<dbReference type="NCBIfam" id="NF038094">
    <property type="entry name" value="CueP_fam"/>
    <property type="match status" value="1"/>
</dbReference>
<proteinExistence type="predicted"/>
<keyword evidence="1" id="KW-0732">Signal</keyword>
<accession>A0A2A9EFW0</accession>
<feature type="signal peptide" evidence="1">
    <location>
        <begin position="1"/>
        <end position="30"/>
    </location>
</feature>
<dbReference type="RefSeq" id="WP_245854843.1">
    <property type="nucleotide sequence ID" value="NZ_PDJH01000001.1"/>
</dbReference>
<protein>
    <recommendedName>
        <fullName evidence="4">Secreted protein</fullName>
    </recommendedName>
</protein>
<dbReference type="EMBL" id="PDJH01000001">
    <property type="protein sequence ID" value="PFG37814.1"/>
    <property type="molecule type" value="Genomic_DNA"/>
</dbReference>
<dbReference type="Pfam" id="PF21172">
    <property type="entry name" value="CueP"/>
    <property type="match status" value="1"/>
</dbReference>